<protein>
    <recommendedName>
        <fullName evidence="3">DUF3168 domain-containing protein</fullName>
    </recommendedName>
</protein>
<evidence type="ECO:0000313" key="2">
    <source>
        <dbReference type="Proteomes" id="UP000245934"/>
    </source>
</evidence>
<dbReference type="AlphaFoldDB" id="A0A2V2NEG2"/>
<dbReference type="EMBL" id="QGMZ01000015">
    <property type="protein sequence ID" value="PWR74808.1"/>
    <property type="molecule type" value="Genomic_DNA"/>
</dbReference>
<reference evidence="1 2" key="1">
    <citation type="submission" date="2018-05" db="EMBL/GenBank/DDBJ databases">
        <title>Draft genome of Methanospirillum stamsii Pt1.</title>
        <authorList>
            <person name="Dueholm M.S."/>
            <person name="Nielsen P.H."/>
            <person name="Bakmann L.F."/>
            <person name="Otzen D.E."/>
        </authorList>
    </citation>
    <scope>NUCLEOTIDE SEQUENCE [LARGE SCALE GENOMIC DNA]</scope>
    <source>
        <strain evidence="1 2">Pt1</strain>
    </source>
</reference>
<name>A0A2V2NEG2_9EURY</name>
<keyword evidence="2" id="KW-1185">Reference proteome</keyword>
<proteinExistence type="predicted"/>
<evidence type="ECO:0000313" key="1">
    <source>
        <dbReference type="EMBL" id="PWR74808.1"/>
    </source>
</evidence>
<dbReference type="RefSeq" id="WP_109940571.1">
    <property type="nucleotide sequence ID" value="NZ_CP176366.1"/>
</dbReference>
<sequence length="143" mass="15760">MNPTVFSSVLDLLRENADLQALLGGPYVYRAHGVQPAHIPSVTLLENNESSKLRAGYNIHRNRDNSPTLQVDIWIDTNQEDPPCTGEDADLIAEQIDEILFAPGAVTGTYGWTRNSSTTQNDSDIGGIHIARRYSFAYVVNDS</sequence>
<dbReference type="GeneID" id="97610582"/>
<dbReference type="Proteomes" id="UP000245934">
    <property type="component" value="Unassembled WGS sequence"/>
</dbReference>
<gene>
    <name evidence="1" type="ORF">DLD82_07890</name>
</gene>
<accession>A0A2V2NEG2</accession>
<comment type="caution">
    <text evidence="1">The sequence shown here is derived from an EMBL/GenBank/DDBJ whole genome shotgun (WGS) entry which is preliminary data.</text>
</comment>
<evidence type="ECO:0008006" key="3">
    <source>
        <dbReference type="Google" id="ProtNLM"/>
    </source>
</evidence>
<organism evidence="1 2">
    <name type="scientific">Methanospirillum stamsii</name>
    <dbReference type="NCBI Taxonomy" id="1277351"/>
    <lineage>
        <taxon>Archaea</taxon>
        <taxon>Methanobacteriati</taxon>
        <taxon>Methanobacteriota</taxon>
        <taxon>Stenosarchaea group</taxon>
        <taxon>Methanomicrobia</taxon>
        <taxon>Methanomicrobiales</taxon>
        <taxon>Methanospirillaceae</taxon>
        <taxon>Methanospirillum</taxon>
    </lineage>
</organism>